<reference evidence="3 4" key="1">
    <citation type="journal article" date="2015" name="PLoS Pathog.">
        <title>Leptomonas seymouri: Adaptations to the Dixenous Life Cycle Analyzed by Genome Sequencing, Transcriptome Profiling and Co-infection with Leishmania donovani.</title>
        <authorList>
            <person name="Kraeva N."/>
            <person name="Butenko A."/>
            <person name="Hlavacova J."/>
            <person name="Kostygov A."/>
            <person name="Myskova J."/>
            <person name="Grybchuk D."/>
            <person name="Lestinova T."/>
            <person name="Votypka J."/>
            <person name="Volf P."/>
            <person name="Opperdoes F."/>
            <person name="Flegontov P."/>
            <person name="Lukes J."/>
            <person name="Yurchenko V."/>
        </authorList>
    </citation>
    <scope>NUCLEOTIDE SEQUENCE [LARGE SCALE GENOMIC DNA]</scope>
    <source>
        <strain evidence="3 4">ATCC 30220</strain>
    </source>
</reference>
<feature type="compositionally biased region" description="Low complexity" evidence="2">
    <location>
        <begin position="663"/>
        <end position="677"/>
    </location>
</feature>
<evidence type="ECO:0000256" key="2">
    <source>
        <dbReference type="SAM" id="MobiDB-lite"/>
    </source>
</evidence>
<sequence>MNSDAEPQPSTQDARASGVGQEATAESSEALGASSAFNSPLPPQPPSPGATEELSSKASATREKEQLLNGSKSDVVQPEQPDMSPPRTTSTSSEHSEAAKAAAKGKSEASSSGIPAPSPLPLPADTAAVLAEPEAATRLAEPSKREADEKVSVAMAHATEVVARAHEDNPKSPVAGAAAAAAAAVGTDSQLRAQQIPQHSQHVTFHSPRVAHHHHHCHINNFDKRSDINCTNFFFHNEVTPTSGVGTVGLYAAKTAPLTAATMTANTFTSPLSGRRGFGATAAGGAEVAAHTGLNGDVNLHDPGMSAALRRYQSPIDHISSTFLPMINTAAWEEREEDYRQWKRRNLACSSYARLSTRAAMKTGRGPAATEESDRNEQNHDMAFAMTVPGPGGYLDLPVLWSKGQMKLEQRRLRALAAERATKAAVRAKSRRKHDARVLQHRSRKLKGEAMDMPDAYFRATYPDPTAPKGYIIPASAIHAGSESDDEDEVIPKQITKDHAKACQQHRVDMREQRLHNEACLQVEVEKQRQAMKKQLEERQADDEAFRASWMLDRPHISRSRENQRHSAEEAERRAAAQWNHSMRAQERGIYALYALEESAKTSARQKELRRRVLSRMRRHRGYQSNSSHSNPSSDGPDSRVPNRGRHDAKVGDGPSPPQNAGSPIAAPVARSPASPSQVTEVVAKGEREANDARPASAAPPSQLVGPTSTNFFNEVKLWTQEFSSPNTVPVNAADTLHRRLWKAELDEAQLRFNRDATLQQRELYPRRILEAREKAHEANWTQAEHERKIKKIFADKRADHAQADMQIAAALRSEIQEEAQRAQHQRRTQVEELHDRVQLQRQQSKQREEVLREFEAEEREYLRLIVSARANRA</sequence>
<feature type="compositionally biased region" description="Low complexity" evidence="2">
    <location>
        <begin position="625"/>
        <end position="636"/>
    </location>
</feature>
<feature type="compositionally biased region" description="Polar residues" evidence="2">
    <location>
        <begin position="1"/>
        <end position="14"/>
    </location>
</feature>
<name>A0A0N0P4L6_LEPSE</name>
<dbReference type="VEuPathDB" id="TriTrypDB:Lsey_0218_0090"/>
<dbReference type="OMA" id="AYLASWM"/>
<evidence type="ECO:0000256" key="1">
    <source>
        <dbReference type="SAM" id="Coils"/>
    </source>
</evidence>
<dbReference type="AlphaFoldDB" id="A0A0N0P4L6"/>
<feature type="compositionally biased region" description="Low complexity" evidence="2">
    <location>
        <begin position="22"/>
        <end position="36"/>
    </location>
</feature>
<keyword evidence="4" id="KW-1185">Reference proteome</keyword>
<comment type="caution">
    <text evidence="3">The sequence shown here is derived from an EMBL/GenBank/DDBJ whole genome shotgun (WGS) entry which is preliminary data.</text>
</comment>
<feature type="region of interest" description="Disordered" evidence="2">
    <location>
        <begin position="601"/>
        <end position="708"/>
    </location>
</feature>
<keyword evidence="1" id="KW-0175">Coiled coil</keyword>
<feature type="region of interest" description="Disordered" evidence="2">
    <location>
        <begin position="557"/>
        <end position="580"/>
    </location>
</feature>
<dbReference type="Proteomes" id="UP000038009">
    <property type="component" value="Unassembled WGS sequence"/>
</dbReference>
<accession>A0A0N0P4L6</accession>
<dbReference type="OrthoDB" id="273901at2759"/>
<feature type="compositionally biased region" description="Basic and acidic residues" evidence="2">
    <location>
        <begin position="557"/>
        <end position="575"/>
    </location>
</feature>
<protein>
    <submittedName>
        <fullName evidence="3">Uncharacterized protein</fullName>
    </submittedName>
</protein>
<evidence type="ECO:0000313" key="3">
    <source>
        <dbReference type="EMBL" id="KPI84967.1"/>
    </source>
</evidence>
<gene>
    <name evidence="3" type="ORF">ABL78_5982</name>
</gene>
<evidence type="ECO:0000313" key="4">
    <source>
        <dbReference type="Proteomes" id="UP000038009"/>
    </source>
</evidence>
<proteinExistence type="predicted"/>
<dbReference type="EMBL" id="LJSK01000218">
    <property type="protein sequence ID" value="KPI84967.1"/>
    <property type="molecule type" value="Genomic_DNA"/>
</dbReference>
<feature type="coiled-coil region" evidence="1">
    <location>
        <begin position="806"/>
        <end position="861"/>
    </location>
</feature>
<feature type="compositionally biased region" description="Low complexity" evidence="2">
    <location>
        <begin position="88"/>
        <end position="112"/>
    </location>
</feature>
<feature type="region of interest" description="Disordered" evidence="2">
    <location>
        <begin position="1"/>
        <end position="124"/>
    </location>
</feature>
<feature type="compositionally biased region" description="Basic residues" evidence="2">
    <location>
        <begin position="608"/>
        <end position="622"/>
    </location>
</feature>
<organism evidence="3 4">
    <name type="scientific">Leptomonas seymouri</name>
    <dbReference type="NCBI Taxonomy" id="5684"/>
    <lineage>
        <taxon>Eukaryota</taxon>
        <taxon>Discoba</taxon>
        <taxon>Euglenozoa</taxon>
        <taxon>Kinetoplastea</taxon>
        <taxon>Metakinetoplastina</taxon>
        <taxon>Trypanosomatida</taxon>
        <taxon>Trypanosomatidae</taxon>
        <taxon>Leishmaniinae</taxon>
        <taxon>Leptomonas</taxon>
    </lineage>
</organism>